<reference evidence="1" key="1">
    <citation type="submission" date="2018-06" db="EMBL/GenBank/DDBJ databases">
        <authorList>
            <person name="Zhirakovskaya E."/>
        </authorList>
    </citation>
    <scope>NUCLEOTIDE SEQUENCE</scope>
</reference>
<dbReference type="AlphaFoldDB" id="A0A3B0SY54"/>
<dbReference type="InterPro" id="IPR046662">
    <property type="entry name" value="DUF6771"/>
</dbReference>
<dbReference type="Pfam" id="PF20561">
    <property type="entry name" value="DUF6771"/>
    <property type="match status" value="1"/>
</dbReference>
<organism evidence="1">
    <name type="scientific">hydrothermal vent metagenome</name>
    <dbReference type="NCBI Taxonomy" id="652676"/>
    <lineage>
        <taxon>unclassified sequences</taxon>
        <taxon>metagenomes</taxon>
        <taxon>ecological metagenomes</taxon>
    </lineage>
</organism>
<gene>
    <name evidence="1" type="ORF">MNBD_ALPHA04-1421</name>
</gene>
<name>A0A3B0SY54_9ZZZZ</name>
<accession>A0A3B0SY54</accession>
<proteinExistence type="predicted"/>
<sequence>MKRIATDKTELAITHVIDGMPSWLRHDLASERLELRQRAQDALAAQIVDRLTVIYPIVDKSQLALPIR</sequence>
<dbReference type="EMBL" id="UOEF01000290">
    <property type="protein sequence ID" value="VAV99675.1"/>
    <property type="molecule type" value="Genomic_DNA"/>
</dbReference>
<protein>
    <submittedName>
        <fullName evidence="1">Uncharacterized protein</fullName>
    </submittedName>
</protein>
<evidence type="ECO:0000313" key="1">
    <source>
        <dbReference type="EMBL" id="VAV99675.1"/>
    </source>
</evidence>